<comment type="caution">
    <text evidence="2">The sequence shown here is derived from an EMBL/GenBank/DDBJ whole genome shotgun (WGS) entry which is preliminary data.</text>
</comment>
<organism evidence="2 3">
    <name type="scientific">Rotaria magnacalcarata</name>
    <dbReference type="NCBI Taxonomy" id="392030"/>
    <lineage>
        <taxon>Eukaryota</taxon>
        <taxon>Metazoa</taxon>
        <taxon>Spiralia</taxon>
        <taxon>Gnathifera</taxon>
        <taxon>Rotifera</taxon>
        <taxon>Eurotatoria</taxon>
        <taxon>Bdelloidea</taxon>
        <taxon>Philodinida</taxon>
        <taxon>Philodinidae</taxon>
        <taxon>Rotaria</taxon>
    </lineage>
</organism>
<feature type="transmembrane region" description="Helical" evidence="1">
    <location>
        <begin position="20"/>
        <end position="38"/>
    </location>
</feature>
<keyword evidence="1" id="KW-0812">Transmembrane</keyword>
<feature type="non-terminal residue" evidence="2">
    <location>
        <position position="133"/>
    </location>
</feature>
<keyword evidence="1" id="KW-0472">Membrane</keyword>
<evidence type="ECO:0000256" key="1">
    <source>
        <dbReference type="SAM" id="Phobius"/>
    </source>
</evidence>
<dbReference type="EMBL" id="CAJOBJ010004917">
    <property type="protein sequence ID" value="CAF4015374.1"/>
    <property type="molecule type" value="Genomic_DNA"/>
</dbReference>
<protein>
    <submittedName>
        <fullName evidence="2">Uncharacterized protein</fullName>
    </submittedName>
</protein>
<gene>
    <name evidence="2" type="ORF">GIL414_LOCUS12551</name>
</gene>
<proteinExistence type="predicted"/>
<keyword evidence="1" id="KW-1133">Transmembrane helix</keyword>
<evidence type="ECO:0000313" key="3">
    <source>
        <dbReference type="Proteomes" id="UP000681720"/>
    </source>
</evidence>
<name>A0A8S2NR76_9BILA</name>
<dbReference type="AlphaFoldDB" id="A0A8S2NR76"/>
<reference evidence="2" key="1">
    <citation type="submission" date="2021-02" db="EMBL/GenBank/DDBJ databases">
        <authorList>
            <person name="Nowell W R."/>
        </authorList>
    </citation>
    <scope>NUCLEOTIDE SEQUENCE</scope>
</reference>
<evidence type="ECO:0000313" key="2">
    <source>
        <dbReference type="EMBL" id="CAF4015374.1"/>
    </source>
</evidence>
<accession>A0A8S2NR76</accession>
<sequence>MEFDFANSNAHICLNRKRCFSILLLLNCTLACLYYTYVQNQPDGTKYNSNNAKGIHINFNKNQSSIKPSKPIEYIRTILENEYNYDDLVKFYNLNEKEFSLGLRCARKSKRIETTTQVNYTGDTTSKNNSTTI</sequence>
<dbReference type="Proteomes" id="UP000681720">
    <property type="component" value="Unassembled WGS sequence"/>
</dbReference>